<dbReference type="EMBL" id="CAAE01020300">
    <property type="protein sequence ID" value="CAG14098.1"/>
    <property type="molecule type" value="Genomic_DNA"/>
</dbReference>
<proteinExistence type="predicted"/>
<comment type="caution">
    <text evidence="3">The sequence shown here is derived from an EMBL/GenBank/DDBJ whole genome shotgun (WGS) entry which is preliminary data.</text>
</comment>
<feature type="signal peptide" evidence="2">
    <location>
        <begin position="1"/>
        <end position="28"/>
    </location>
</feature>
<name>Q4RBY5_TETNG</name>
<evidence type="ECO:0000256" key="2">
    <source>
        <dbReference type="SAM" id="SignalP"/>
    </source>
</evidence>
<accession>Q4RBY5</accession>
<dbReference type="KEGG" id="tng:GSTEN00036086G001"/>
<feature type="chain" id="PRO_5004242922" evidence="2">
    <location>
        <begin position="29"/>
        <end position="78"/>
    </location>
</feature>
<protein>
    <submittedName>
        <fullName evidence="3">(spotted green pufferfish) hypothetical protein</fullName>
    </submittedName>
</protein>
<feature type="compositionally biased region" description="Polar residues" evidence="1">
    <location>
        <begin position="40"/>
        <end position="56"/>
    </location>
</feature>
<keyword evidence="2" id="KW-0732">Signal</keyword>
<reference evidence="3" key="2">
    <citation type="submission" date="2004-02" db="EMBL/GenBank/DDBJ databases">
        <authorList>
            <consortium name="Genoscope"/>
            <consortium name="Whitehead Institute Centre for Genome Research"/>
        </authorList>
    </citation>
    <scope>NUCLEOTIDE SEQUENCE</scope>
</reference>
<evidence type="ECO:0000256" key="1">
    <source>
        <dbReference type="SAM" id="MobiDB-lite"/>
    </source>
</evidence>
<feature type="region of interest" description="Disordered" evidence="1">
    <location>
        <begin position="39"/>
        <end position="62"/>
    </location>
</feature>
<gene>
    <name evidence="3" type="ORF">GSTENG00036086001</name>
</gene>
<dbReference type="AlphaFoldDB" id="Q4RBY5"/>
<feature type="non-terminal residue" evidence="3">
    <location>
        <position position="1"/>
    </location>
</feature>
<sequence>NTTTALPRSVVGAWFRAWFRGCVVMVSCCVWQIPEPTELTGGSSSDITPWAPTTASMPPGDTRSARTALMLTLLVPSH</sequence>
<reference evidence="3" key="1">
    <citation type="journal article" date="2004" name="Nature">
        <title>Genome duplication in the teleost fish Tetraodon nigroviridis reveals the early vertebrate proto-karyotype.</title>
        <authorList>
            <person name="Jaillon O."/>
            <person name="Aury J.-M."/>
            <person name="Brunet F."/>
            <person name="Petit J.-L."/>
            <person name="Stange-Thomann N."/>
            <person name="Mauceli E."/>
            <person name="Bouneau L."/>
            <person name="Fischer C."/>
            <person name="Ozouf-Costaz C."/>
            <person name="Bernot A."/>
            <person name="Nicaud S."/>
            <person name="Jaffe D."/>
            <person name="Fisher S."/>
            <person name="Lutfalla G."/>
            <person name="Dossat C."/>
            <person name="Segurens B."/>
            <person name="Dasilva C."/>
            <person name="Salanoubat M."/>
            <person name="Levy M."/>
            <person name="Boudet N."/>
            <person name="Castellano S."/>
            <person name="Anthouard V."/>
            <person name="Jubin C."/>
            <person name="Castelli V."/>
            <person name="Katinka M."/>
            <person name="Vacherie B."/>
            <person name="Biemont C."/>
            <person name="Skalli Z."/>
            <person name="Cattolico L."/>
            <person name="Poulain J."/>
            <person name="De Berardinis V."/>
            <person name="Cruaud C."/>
            <person name="Duprat S."/>
            <person name="Brottier P."/>
            <person name="Coutanceau J.-P."/>
            <person name="Gouzy J."/>
            <person name="Parra G."/>
            <person name="Lardier G."/>
            <person name="Chapple C."/>
            <person name="McKernan K.J."/>
            <person name="McEwan P."/>
            <person name="Bosak S."/>
            <person name="Kellis M."/>
            <person name="Volff J.-N."/>
            <person name="Guigo R."/>
            <person name="Zody M.C."/>
            <person name="Mesirov J."/>
            <person name="Lindblad-Toh K."/>
            <person name="Birren B."/>
            <person name="Nusbaum C."/>
            <person name="Kahn D."/>
            <person name="Robinson-Rechavi M."/>
            <person name="Laudet V."/>
            <person name="Schachter V."/>
            <person name="Quetier F."/>
            <person name="Saurin W."/>
            <person name="Scarpelli C."/>
            <person name="Wincker P."/>
            <person name="Lander E.S."/>
            <person name="Weissenbach J."/>
            <person name="Roest Crollius H."/>
        </authorList>
    </citation>
    <scope>NUCLEOTIDE SEQUENCE [LARGE SCALE GENOMIC DNA]</scope>
</reference>
<organism evidence="3">
    <name type="scientific">Tetraodon nigroviridis</name>
    <name type="common">Spotted green pufferfish</name>
    <name type="synonym">Chelonodon nigroviridis</name>
    <dbReference type="NCBI Taxonomy" id="99883"/>
    <lineage>
        <taxon>Eukaryota</taxon>
        <taxon>Metazoa</taxon>
        <taxon>Chordata</taxon>
        <taxon>Craniata</taxon>
        <taxon>Vertebrata</taxon>
        <taxon>Euteleostomi</taxon>
        <taxon>Actinopterygii</taxon>
        <taxon>Neopterygii</taxon>
        <taxon>Teleostei</taxon>
        <taxon>Neoteleostei</taxon>
        <taxon>Acanthomorphata</taxon>
        <taxon>Eupercaria</taxon>
        <taxon>Tetraodontiformes</taxon>
        <taxon>Tetradontoidea</taxon>
        <taxon>Tetraodontidae</taxon>
        <taxon>Tetraodon</taxon>
    </lineage>
</organism>
<evidence type="ECO:0000313" key="3">
    <source>
        <dbReference type="EMBL" id="CAG14098.1"/>
    </source>
</evidence>